<dbReference type="EMBL" id="JACHKT010000005">
    <property type="protein sequence ID" value="MBB6002468.1"/>
    <property type="molecule type" value="Genomic_DNA"/>
</dbReference>
<reference evidence="2 3" key="1">
    <citation type="submission" date="2020-08" db="EMBL/GenBank/DDBJ databases">
        <title>Functional genomics of gut bacteria from endangered species of beetles.</title>
        <authorList>
            <person name="Carlos-Shanley C."/>
        </authorList>
    </citation>
    <scope>NUCLEOTIDE SEQUENCE [LARGE SCALE GENOMIC DNA]</scope>
    <source>
        <strain evidence="2 3">S00070</strain>
    </source>
</reference>
<dbReference type="SUPFAM" id="SSF48537">
    <property type="entry name" value="Phospholipase C/P1 nuclease"/>
    <property type="match status" value="1"/>
</dbReference>
<sequence length="341" mass="39909">MKKTFKSFIFVLFAIISSPLAFSNSSRIPSKNSLNTPNSTKWGFYAHQRINRLAVFTLPPEMISFYKTNLYYIVENSVAPDRRRYAVKDEAPKHYIDLDTYGDSATYKLPHYWNDAVAKFSEDSLMKHGIVPWHIQFMKFQLTKAFQEKNTAKILKLSAEIGHYIADANVPLHTSSNYNGQKTNQIGIHAFWESRLPESFSDEYDFFVGSATYEKSISKRAWEAVRNANACLDSVFIFEQNLNFATKPSKKYSIEERNGITIKTYSKEYSKQYHEMLNHQVERQMRRSIKMIGDFWYTAWIDAGQPDLKNLVHQPTKEEKEAEVKEQKTWLQKLFKVRDEH</sequence>
<evidence type="ECO:0000256" key="1">
    <source>
        <dbReference type="SAM" id="SignalP"/>
    </source>
</evidence>
<evidence type="ECO:0008006" key="4">
    <source>
        <dbReference type="Google" id="ProtNLM"/>
    </source>
</evidence>
<dbReference type="InterPro" id="IPR008947">
    <property type="entry name" value="PLipase_C/P1_nuclease_dom_sf"/>
</dbReference>
<protein>
    <recommendedName>
        <fullName evidence="4">S1/P1 Nuclease</fullName>
    </recommendedName>
</protein>
<feature type="signal peptide" evidence="1">
    <location>
        <begin position="1"/>
        <end position="23"/>
    </location>
</feature>
<dbReference type="Gene3D" id="1.10.575.10">
    <property type="entry name" value="P1 Nuclease"/>
    <property type="match status" value="1"/>
</dbReference>
<gene>
    <name evidence="2" type="ORF">HNP25_001120</name>
</gene>
<dbReference type="GO" id="GO:0016788">
    <property type="term" value="F:hydrolase activity, acting on ester bonds"/>
    <property type="evidence" value="ECO:0007669"/>
    <property type="project" value="InterPro"/>
</dbReference>
<evidence type="ECO:0000313" key="3">
    <source>
        <dbReference type="Proteomes" id="UP000524404"/>
    </source>
</evidence>
<evidence type="ECO:0000313" key="2">
    <source>
        <dbReference type="EMBL" id="MBB6002468.1"/>
    </source>
</evidence>
<accession>A0A841EP13</accession>
<comment type="caution">
    <text evidence="2">The sequence shown here is derived from an EMBL/GenBank/DDBJ whole genome shotgun (WGS) entry which is preliminary data.</text>
</comment>
<dbReference type="Proteomes" id="UP000524404">
    <property type="component" value="Unassembled WGS sequence"/>
</dbReference>
<keyword evidence="3" id="KW-1185">Reference proteome</keyword>
<dbReference type="RefSeq" id="WP_184131516.1">
    <property type="nucleotide sequence ID" value="NZ_JACHKT010000005.1"/>
</dbReference>
<keyword evidence="1" id="KW-0732">Signal</keyword>
<proteinExistence type="predicted"/>
<feature type="chain" id="PRO_5033059243" description="S1/P1 Nuclease" evidence="1">
    <location>
        <begin position="24"/>
        <end position="341"/>
    </location>
</feature>
<name>A0A841EP13_9BACT</name>
<dbReference type="AlphaFoldDB" id="A0A841EP13"/>
<organism evidence="2 3">
    <name type="scientific">Arcicella rosea</name>
    <dbReference type="NCBI Taxonomy" id="502909"/>
    <lineage>
        <taxon>Bacteria</taxon>
        <taxon>Pseudomonadati</taxon>
        <taxon>Bacteroidota</taxon>
        <taxon>Cytophagia</taxon>
        <taxon>Cytophagales</taxon>
        <taxon>Flectobacillaceae</taxon>
        <taxon>Arcicella</taxon>
    </lineage>
</organism>
<dbReference type="CDD" id="cd10981">
    <property type="entry name" value="ZnPC_S1P1"/>
    <property type="match status" value="1"/>
</dbReference>